<sequence>MDKKTSPLYNGTISPDIDWASSELPIGQRRLSYGVLEKSLTFAGGFVGSMALTFPMNLLLSRFGAHK</sequence>
<evidence type="ECO:0000313" key="2">
    <source>
        <dbReference type="EMBL" id="VDN39113.1"/>
    </source>
</evidence>
<keyword evidence="1" id="KW-0472">Membrane</keyword>
<keyword evidence="1" id="KW-1133">Transmembrane helix</keyword>
<keyword evidence="1" id="KW-0812">Transmembrane</keyword>
<name>A0A3P7NPW9_CYLGO</name>
<organism evidence="2 3">
    <name type="scientific">Cylicostephanus goldi</name>
    <name type="common">Nematode worm</name>
    <dbReference type="NCBI Taxonomy" id="71465"/>
    <lineage>
        <taxon>Eukaryota</taxon>
        <taxon>Metazoa</taxon>
        <taxon>Ecdysozoa</taxon>
        <taxon>Nematoda</taxon>
        <taxon>Chromadorea</taxon>
        <taxon>Rhabditida</taxon>
        <taxon>Rhabditina</taxon>
        <taxon>Rhabditomorpha</taxon>
        <taxon>Strongyloidea</taxon>
        <taxon>Strongylidae</taxon>
        <taxon>Cylicostephanus</taxon>
    </lineage>
</organism>
<dbReference type="Proteomes" id="UP000271889">
    <property type="component" value="Unassembled WGS sequence"/>
</dbReference>
<protein>
    <submittedName>
        <fullName evidence="2">Uncharacterized protein</fullName>
    </submittedName>
</protein>
<dbReference type="EMBL" id="UYRV01136352">
    <property type="protein sequence ID" value="VDN39113.1"/>
    <property type="molecule type" value="Genomic_DNA"/>
</dbReference>
<proteinExistence type="predicted"/>
<evidence type="ECO:0000256" key="1">
    <source>
        <dbReference type="SAM" id="Phobius"/>
    </source>
</evidence>
<feature type="transmembrane region" description="Helical" evidence="1">
    <location>
        <begin position="40"/>
        <end position="60"/>
    </location>
</feature>
<dbReference type="OrthoDB" id="5867473at2759"/>
<gene>
    <name evidence="2" type="ORF">CGOC_LOCUS13895</name>
</gene>
<keyword evidence="3" id="KW-1185">Reference proteome</keyword>
<dbReference type="AlphaFoldDB" id="A0A3P7NPW9"/>
<reference evidence="2 3" key="1">
    <citation type="submission" date="2018-11" db="EMBL/GenBank/DDBJ databases">
        <authorList>
            <consortium name="Pathogen Informatics"/>
        </authorList>
    </citation>
    <scope>NUCLEOTIDE SEQUENCE [LARGE SCALE GENOMIC DNA]</scope>
</reference>
<evidence type="ECO:0000313" key="3">
    <source>
        <dbReference type="Proteomes" id="UP000271889"/>
    </source>
</evidence>
<feature type="non-terminal residue" evidence="2">
    <location>
        <position position="67"/>
    </location>
</feature>
<accession>A0A3P7NPW9</accession>